<evidence type="ECO:0000313" key="13">
    <source>
        <dbReference type="Proteomes" id="UP001159427"/>
    </source>
</evidence>
<evidence type="ECO:0000313" key="12">
    <source>
        <dbReference type="EMBL" id="CAH3017416.1"/>
    </source>
</evidence>
<keyword evidence="5 9" id="KW-0297">G-protein coupled receptor</keyword>
<dbReference type="InterPro" id="IPR050569">
    <property type="entry name" value="TAAR"/>
</dbReference>
<dbReference type="InterPro" id="IPR000276">
    <property type="entry name" value="GPCR_Rhodpsn"/>
</dbReference>
<evidence type="ECO:0000256" key="5">
    <source>
        <dbReference type="ARBA" id="ARBA00023040"/>
    </source>
</evidence>
<accession>A0ABN8LK64</accession>
<comment type="caution">
    <text evidence="12">The sequence shown here is derived from an EMBL/GenBank/DDBJ whole genome shotgun (WGS) entry which is preliminary data.</text>
</comment>
<feature type="transmembrane region" description="Helical" evidence="10">
    <location>
        <begin position="288"/>
        <end position="311"/>
    </location>
</feature>
<evidence type="ECO:0000256" key="9">
    <source>
        <dbReference type="RuleBase" id="RU000688"/>
    </source>
</evidence>
<evidence type="ECO:0000256" key="6">
    <source>
        <dbReference type="ARBA" id="ARBA00023136"/>
    </source>
</evidence>
<evidence type="ECO:0000256" key="8">
    <source>
        <dbReference type="ARBA" id="ARBA00023224"/>
    </source>
</evidence>
<dbReference type="SUPFAM" id="SSF81321">
    <property type="entry name" value="Family A G protein-coupled receptor-like"/>
    <property type="match status" value="1"/>
</dbReference>
<dbReference type="PRINTS" id="PR00237">
    <property type="entry name" value="GPCRRHODOPSN"/>
</dbReference>
<feature type="transmembrane region" description="Helical" evidence="10">
    <location>
        <begin position="104"/>
        <end position="134"/>
    </location>
</feature>
<dbReference type="Pfam" id="PF00001">
    <property type="entry name" value="7tm_1"/>
    <property type="match status" value="1"/>
</dbReference>
<keyword evidence="4 10" id="KW-1133">Transmembrane helix</keyword>
<keyword evidence="6 10" id="KW-0472">Membrane</keyword>
<keyword evidence="7 9" id="KW-0675">Receptor</keyword>
<dbReference type="PROSITE" id="PS50262">
    <property type="entry name" value="G_PROTEIN_RECEP_F1_2"/>
    <property type="match status" value="1"/>
</dbReference>
<proteinExistence type="inferred from homology"/>
<evidence type="ECO:0000256" key="7">
    <source>
        <dbReference type="ARBA" id="ARBA00023170"/>
    </source>
</evidence>
<dbReference type="EMBL" id="CALNXI010000062">
    <property type="protein sequence ID" value="CAH3017416.1"/>
    <property type="molecule type" value="Genomic_DNA"/>
</dbReference>
<evidence type="ECO:0000256" key="10">
    <source>
        <dbReference type="SAM" id="Phobius"/>
    </source>
</evidence>
<dbReference type="PROSITE" id="PS00237">
    <property type="entry name" value="G_PROTEIN_RECEP_F1_1"/>
    <property type="match status" value="1"/>
</dbReference>
<feature type="transmembrane region" description="Helical" evidence="10">
    <location>
        <begin position="196"/>
        <end position="219"/>
    </location>
</feature>
<keyword evidence="13" id="KW-1185">Reference proteome</keyword>
<comment type="similarity">
    <text evidence="9">Belongs to the G-protein coupled receptor 1 family.</text>
</comment>
<evidence type="ECO:0000256" key="2">
    <source>
        <dbReference type="ARBA" id="ARBA00022475"/>
    </source>
</evidence>
<feature type="domain" description="G-protein coupled receptors family 1 profile" evidence="11">
    <location>
        <begin position="56"/>
        <end position="308"/>
    </location>
</feature>
<feature type="transmembrane region" description="Helical" evidence="10">
    <location>
        <begin position="43"/>
        <end position="64"/>
    </location>
</feature>
<dbReference type="InterPro" id="IPR017452">
    <property type="entry name" value="GPCR_Rhodpsn_7TM"/>
</dbReference>
<feature type="transmembrane region" description="Helical" evidence="10">
    <location>
        <begin position="155"/>
        <end position="176"/>
    </location>
</feature>
<sequence>MNNTVFNVSMKINETDPFKILNITRKAAANGTAETVSDLHLPLVLLGVLSSFIIAANSLVIVLVYKNKQLQTVTNLYLACLASSDLLSGLVAIPLIFACNLMPIAHSMVACIAMDLTSRFIAFSTILHLVIVTFERYVMIIHPMHYHRIVSKKRMAASVIIIWGFSLTASLIQLLWINLDQSKLTVTDERYIDKVYSYNCFVWLVALPSILLGVVYVRIFQALRYQLKKIRRQVSHITSSRRVRHKRGQKRAVTIFALMIFAFILGWFSYFFSGILHDEDVEINIPPAVNITLLFFRFGTSLFNPLLYTLFKEDFKSALKSYFYKYQQNWLDEIPLSTSAGSCRKYDA</sequence>
<dbReference type="Gene3D" id="1.20.1070.10">
    <property type="entry name" value="Rhodopsin 7-helix transmembrane proteins"/>
    <property type="match status" value="1"/>
</dbReference>
<gene>
    <name evidence="12" type="ORF">PEVE_00037627</name>
</gene>
<evidence type="ECO:0000256" key="3">
    <source>
        <dbReference type="ARBA" id="ARBA00022692"/>
    </source>
</evidence>
<evidence type="ECO:0000259" key="11">
    <source>
        <dbReference type="PROSITE" id="PS50262"/>
    </source>
</evidence>
<keyword evidence="8 9" id="KW-0807">Transducer</keyword>
<keyword evidence="3 9" id="KW-0812">Transmembrane</keyword>
<protein>
    <recommendedName>
        <fullName evidence="11">G-protein coupled receptors family 1 profile domain-containing protein</fullName>
    </recommendedName>
</protein>
<organism evidence="12 13">
    <name type="scientific">Porites evermanni</name>
    <dbReference type="NCBI Taxonomy" id="104178"/>
    <lineage>
        <taxon>Eukaryota</taxon>
        <taxon>Metazoa</taxon>
        <taxon>Cnidaria</taxon>
        <taxon>Anthozoa</taxon>
        <taxon>Hexacorallia</taxon>
        <taxon>Scleractinia</taxon>
        <taxon>Fungiina</taxon>
        <taxon>Poritidae</taxon>
        <taxon>Porites</taxon>
    </lineage>
</organism>
<feature type="transmembrane region" description="Helical" evidence="10">
    <location>
        <begin position="252"/>
        <end position="276"/>
    </location>
</feature>
<keyword evidence="2" id="KW-1003">Cell membrane</keyword>
<dbReference type="PANTHER" id="PTHR24249:SF372">
    <property type="entry name" value="G-PROTEIN COUPLED RECEPTORS FAMILY 1 PROFILE DOMAIN-CONTAINING PROTEIN"/>
    <property type="match status" value="1"/>
</dbReference>
<dbReference type="PANTHER" id="PTHR24249">
    <property type="entry name" value="HISTAMINE RECEPTOR-RELATED G-PROTEIN COUPLED RECEPTOR"/>
    <property type="match status" value="1"/>
</dbReference>
<dbReference type="CDD" id="cd00637">
    <property type="entry name" value="7tm_classA_rhodopsin-like"/>
    <property type="match status" value="1"/>
</dbReference>
<reference evidence="12 13" key="1">
    <citation type="submission" date="2022-05" db="EMBL/GenBank/DDBJ databases">
        <authorList>
            <consortium name="Genoscope - CEA"/>
            <person name="William W."/>
        </authorList>
    </citation>
    <scope>NUCLEOTIDE SEQUENCE [LARGE SCALE GENOMIC DNA]</scope>
</reference>
<feature type="transmembrane region" description="Helical" evidence="10">
    <location>
        <begin position="76"/>
        <end position="98"/>
    </location>
</feature>
<evidence type="ECO:0000256" key="1">
    <source>
        <dbReference type="ARBA" id="ARBA00004651"/>
    </source>
</evidence>
<dbReference type="Proteomes" id="UP001159427">
    <property type="component" value="Unassembled WGS sequence"/>
</dbReference>
<comment type="subcellular location">
    <subcellularLocation>
        <location evidence="1">Cell membrane</location>
        <topology evidence="1">Multi-pass membrane protein</topology>
    </subcellularLocation>
</comment>
<evidence type="ECO:0000256" key="4">
    <source>
        <dbReference type="ARBA" id="ARBA00022989"/>
    </source>
</evidence>
<name>A0ABN8LK64_9CNID</name>